<name>A0A839GD58_9BACT</name>
<proteinExistence type="predicted"/>
<dbReference type="EMBL" id="JACJIQ010000001">
    <property type="protein sequence ID" value="MBA9075463.1"/>
    <property type="molecule type" value="Genomic_DNA"/>
</dbReference>
<reference evidence="1 2" key="1">
    <citation type="submission" date="2020-08" db="EMBL/GenBank/DDBJ databases">
        <title>Genomic Encyclopedia of Type Strains, Phase IV (KMG-IV): sequencing the most valuable type-strain genomes for metagenomic binning, comparative biology and taxonomic classification.</title>
        <authorList>
            <person name="Goeker M."/>
        </authorList>
    </citation>
    <scope>NUCLEOTIDE SEQUENCE [LARGE SCALE GENOMIC DNA]</scope>
    <source>
        <strain evidence="1 2">DSM 29854</strain>
    </source>
</reference>
<dbReference type="Proteomes" id="UP000563094">
    <property type="component" value="Unassembled WGS sequence"/>
</dbReference>
<organism evidence="1 2">
    <name type="scientific">Rufibacter quisquiliarum</name>
    <dbReference type="NCBI Taxonomy" id="1549639"/>
    <lineage>
        <taxon>Bacteria</taxon>
        <taxon>Pseudomonadati</taxon>
        <taxon>Bacteroidota</taxon>
        <taxon>Cytophagia</taxon>
        <taxon>Cytophagales</taxon>
        <taxon>Hymenobacteraceae</taxon>
        <taxon>Rufibacter</taxon>
    </lineage>
</organism>
<protein>
    <submittedName>
        <fullName evidence="1">Uncharacterized protein</fullName>
    </submittedName>
</protein>
<sequence>MKVSGAQFTGSQDLKYAKLNQKSFSAAALKEMAK</sequence>
<evidence type="ECO:0000313" key="2">
    <source>
        <dbReference type="Proteomes" id="UP000563094"/>
    </source>
</evidence>
<keyword evidence="2" id="KW-1185">Reference proteome</keyword>
<comment type="caution">
    <text evidence="1">The sequence shown here is derived from an EMBL/GenBank/DDBJ whole genome shotgun (WGS) entry which is preliminary data.</text>
</comment>
<evidence type="ECO:0000313" key="1">
    <source>
        <dbReference type="EMBL" id="MBA9075463.1"/>
    </source>
</evidence>
<gene>
    <name evidence="1" type="ORF">FHS90_000160</name>
</gene>
<dbReference type="AlphaFoldDB" id="A0A839GD58"/>
<accession>A0A839GD58</accession>